<evidence type="ECO:0000256" key="1">
    <source>
        <dbReference type="ARBA" id="ARBA00004167"/>
    </source>
</evidence>
<reference evidence="10 11" key="1">
    <citation type="journal article" date="2017" name="ISME J.">
        <title>Energy and carbon metabolisms in a deep terrestrial subsurface fluid microbial community.</title>
        <authorList>
            <person name="Momper L."/>
            <person name="Jungbluth S.P."/>
            <person name="Lee M.D."/>
            <person name="Amend J.P."/>
        </authorList>
    </citation>
    <scope>NUCLEOTIDE SEQUENCE [LARGE SCALE GENOMIC DNA]</scope>
    <source>
        <strain evidence="10">SURF_5</strain>
    </source>
</reference>
<evidence type="ECO:0000256" key="5">
    <source>
        <dbReference type="ARBA" id="ARBA00022840"/>
    </source>
</evidence>
<dbReference type="Proteomes" id="UP000265882">
    <property type="component" value="Unassembled WGS sequence"/>
</dbReference>
<dbReference type="GO" id="GO:0035556">
    <property type="term" value="P:intracellular signal transduction"/>
    <property type="evidence" value="ECO:0007669"/>
    <property type="project" value="InterPro"/>
</dbReference>
<dbReference type="Gene3D" id="1.10.510.10">
    <property type="entry name" value="Transferase(Phosphotransferase) domain 1"/>
    <property type="match status" value="1"/>
</dbReference>
<dbReference type="SMART" id="SM00220">
    <property type="entry name" value="S_TKc"/>
    <property type="match status" value="1"/>
</dbReference>
<keyword evidence="7" id="KW-0812">Transmembrane</keyword>
<feature type="domain" description="Guanylate cyclase" evidence="9">
    <location>
        <begin position="495"/>
        <end position="625"/>
    </location>
</feature>
<dbReference type="Pfam" id="PF00069">
    <property type="entry name" value="Pkinase"/>
    <property type="match status" value="1"/>
</dbReference>
<dbReference type="PROSITE" id="PS00108">
    <property type="entry name" value="PROTEIN_KINASE_ST"/>
    <property type="match status" value="1"/>
</dbReference>
<dbReference type="Pfam" id="PF00211">
    <property type="entry name" value="Guanylate_cyc"/>
    <property type="match status" value="1"/>
</dbReference>
<dbReference type="InterPro" id="IPR011009">
    <property type="entry name" value="Kinase-like_dom_sf"/>
</dbReference>
<dbReference type="CDD" id="cd07302">
    <property type="entry name" value="CHD"/>
    <property type="match status" value="1"/>
</dbReference>
<keyword evidence="5 6" id="KW-0067">ATP-binding</keyword>
<feature type="domain" description="Protein kinase" evidence="8">
    <location>
        <begin position="699"/>
        <end position="957"/>
    </location>
</feature>
<keyword evidence="3 6" id="KW-0547">Nucleotide-binding</keyword>
<organism evidence="10 11">
    <name type="scientific">Abyssobacteria bacterium (strain SURF_5)</name>
    <dbReference type="NCBI Taxonomy" id="2093360"/>
    <lineage>
        <taxon>Bacteria</taxon>
        <taxon>Pseudomonadati</taxon>
        <taxon>Candidatus Hydrogenedentota</taxon>
        <taxon>Candidatus Abyssobacteria</taxon>
    </lineage>
</organism>
<dbReference type="SUPFAM" id="SSF55073">
    <property type="entry name" value="Nucleotide cyclase"/>
    <property type="match status" value="1"/>
</dbReference>
<proteinExistence type="predicted"/>
<evidence type="ECO:0000256" key="4">
    <source>
        <dbReference type="ARBA" id="ARBA00022777"/>
    </source>
</evidence>
<comment type="subcellular location">
    <subcellularLocation>
        <location evidence="1">Membrane</location>
        <topology evidence="1">Single-pass membrane protein</topology>
    </subcellularLocation>
</comment>
<evidence type="ECO:0000313" key="11">
    <source>
        <dbReference type="Proteomes" id="UP000265882"/>
    </source>
</evidence>
<evidence type="ECO:0000259" key="8">
    <source>
        <dbReference type="PROSITE" id="PS50011"/>
    </source>
</evidence>
<name>A0A3A4P002_ABYX5</name>
<dbReference type="Gene3D" id="3.30.70.1230">
    <property type="entry name" value="Nucleotide cyclase"/>
    <property type="match status" value="1"/>
</dbReference>
<dbReference type="PANTHER" id="PTHR43289:SF6">
    <property type="entry name" value="SERINE_THREONINE-PROTEIN KINASE NEKL-3"/>
    <property type="match status" value="1"/>
</dbReference>
<comment type="caution">
    <text evidence="10">The sequence shown here is derived from an EMBL/GenBank/DDBJ whole genome shotgun (WGS) entry which is preliminary data.</text>
</comment>
<dbReference type="Gene3D" id="3.30.200.20">
    <property type="entry name" value="Phosphorylase Kinase, domain 1"/>
    <property type="match status" value="1"/>
</dbReference>
<dbReference type="InterPro" id="IPR007890">
    <property type="entry name" value="CHASE2"/>
</dbReference>
<dbReference type="EMBL" id="QZKU01000013">
    <property type="protein sequence ID" value="RJP26068.1"/>
    <property type="molecule type" value="Genomic_DNA"/>
</dbReference>
<dbReference type="GO" id="GO:0009190">
    <property type="term" value="P:cyclic nucleotide biosynthetic process"/>
    <property type="evidence" value="ECO:0007669"/>
    <property type="project" value="InterPro"/>
</dbReference>
<dbReference type="GO" id="GO:0004016">
    <property type="term" value="F:adenylate cyclase activity"/>
    <property type="evidence" value="ECO:0007669"/>
    <property type="project" value="UniProtKB-ARBA"/>
</dbReference>
<dbReference type="InterPro" id="IPR029787">
    <property type="entry name" value="Nucleotide_cyclase"/>
</dbReference>
<feature type="transmembrane region" description="Helical" evidence="7">
    <location>
        <begin position="405"/>
        <end position="427"/>
    </location>
</feature>
<evidence type="ECO:0000256" key="7">
    <source>
        <dbReference type="SAM" id="Phobius"/>
    </source>
</evidence>
<gene>
    <name evidence="10" type="ORF">C4520_01180</name>
</gene>
<evidence type="ECO:0000256" key="6">
    <source>
        <dbReference type="PROSITE-ProRule" id="PRU10141"/>
    </source>
</evidence>
<evidence type="ECO:0000256" key="2">
    <source>
        <dbReference type="ARBA" id="ARBA00022679"/>
    </source>
</evidence>
<dbReference type="GO" id="GO:0016020">
    <property type="term" value="C:membrane"/>
    <property type="evidence" value="ECO:0007669"/>
    <property type="project" value="UniProtKB-SubCell"/>
</dbReference>
<dbReference type="CDD" id="cd14014">
    <property type="entry name" value="STKc_PknB_like"/>
    <property type="match status" value="1"/>
</dbReference>
<keyword evidence="2" id="KW-0808">Transferase</keyword>
<dbReference type="PROSITE" id="PS50125">
    <property type="entry name" value="GUANYLATE_CYCLASE_2"/>
    <property type="match status" value="1"/>
</dbReference>
<keyword evidence="7" id="KW-1133">Transmembrane helix</keyword>
<sequence length="960" mass="105908">MRKQRKSSFPVQVKPVPVLGPDQHTCVAATRKTLFHAGTAIALCCWLIAVAAGLLARPLLQRFENMLVDVRMRLPHRVMPDNRLVFVDIDDKSIELLGRWPWPRSRLAEVIRILDGAGPWGIFVDVLFAEETSPENDLALVRVFEEAERIFLGVAVEFKDHDAAGTTAGSNLSLLKSLSYETAAKGNSRFPKAGRAVIPLSAFVVPAKGIGHISFVPDADGVARHLPLFVDVDGRFFPSIDIELARSLLDVEKEDIEVFPGDSVFLRNARLPGKEEAEDLQIPIDSRGRILINYAGCWGRMFPHYSLQGILTDLLDEDENVNRQAENLLSEKLIILSVSFSGASDMGPTPLEPLVRLSEIHGHVISSILHRQFLRKIPTPATLAVAFLVCAGIGACCFRFRVFAFAIAGAAAILLWLLLSFAFFSMVGWITDIVWPCSVIVLAFGGCTGYTHLKAEQERSSLRRAFSRYVSPELLAQIVENPDKLKLGGERVNLTVLVLVLEKFERVTENAEAEEIIEFLSATYEKACEIIFANDGAIDTFTKDGLIAFFGAPLEREDHAIAAVRAAVSIKQALLELGAKRFARYPVGAKMALNRGFATVGNIGSSRRMNYTVIGKNVDLGIHLAHAAREGQILIPRKTFEGMESFFDVEEVGEMRVGPYPKPVHIFNVRGMIGESFLIRSEAVYPAATIGTKKFLGPYILMEKIGAGNMGTVYRGYDEVLERQVAIKVFPHLEKDAIAAVAREAKALAKLSHPNVVQVYSAGEEDDVAYLVMEFVDGQTVRELLNTEGPLPVAEALDILIQACRGLNAAQKEDIIHRDIKPANLLINNHGMVKIADFGLARLANRGESTHTVAGTFQYMSPEQARGAALDCRADIYSLGITFFHLLAGEPPFKADTIAGLAWHHSNTEMPDEPLRKKEVPEAVITLIRRMTAKQTEERHRDYLELLKELDRVEASLPAG</sequence>
<dbReference type="InterPro" id="IPR001054">
    <property type="entry name" value="A/G_cyclase"/>
</dbReference>
<dbReference type="SUPFAM" id="SSF56112">
    <property type="entry name" value="Protein kinase-like (PK-like)"/>
    <property type="match status" value="1"/>
</dbReference>
<feature type="transmembrane region" description="Helical" evidence="7">
    <location>
        <begin position="34"/>
        <end position="56"/>
    </location>
</feature>
<dbReference type="SMART" id="SM01080">
    <property type="entry name" value="CHASE2"/>
    <property type="match status" value="1"/>
</dbReference>
<feature type="transmembrane region" description="Helical" evidence="7">
    <location>
        <begin position="377"/>
        <end position="398"/>
    </location>
</feature>
<dbReference type="PANTHER" id="PTHR43289">
    <property type="entry name" value="MITOGEN-ACTIVATED PROTEIN KINASE KINASE KINASE 20-RELATED"/>
    <property type="match status" value="1"/>
</dbReference>
<protein>
    <submittedName>
        <fullName evidence="10">CHASE2 domain-containing protein</fullName>
    </submittedName>
</protein>
<feature type="binding site" evidence="6">
    <location>
        <position position="728"/>
    </location>
    <ligand>
        <name>ATP</name>
        <dbReference type="ChEBI" id="CHEBI:30616"/>
    </ligand>
</feature>
<dbReference type="PROSITE" id="PS00107">
    <property type="entry name" value="PROTEIN_KINASE_ATP"/>
    <property type="match status" value="1"/>
</dbReference>
<evidence type="ECO:0000313" key="10">
    <source>
        <dbReference type="EMBL" id="RJP26068.1"/>
    </source>
</evidence>
<dbReference type="PROSITE" id="PS50011">
    <property type="entry name" value="PROTEIN_KINASE_DOM"/>
    <property type="match status" value="1"/>
</dbReference>
<keyword evidence="7" id="KW-0472">Membrane</keyword>
<dbReference type="Pfam" id="PF05226">
    <property type="entry name" value="CHASE2"/>
    <property type="match status" value="1"/>
</dbReference>
<keyword evidence="4" id="KW-0418">Kinase</keyword>
<dbReference type="AlphaFoldDB" id="A0A3A4P002"/>
<dbReference type="GO" id="GO:0005524">
    <property type="term" value="F:ATP binding"/>
    <property type="evidence" value="ECO:0007669"/>
    <property type="project" value="UniProtKB-UniRule"/>
</dbReference>
<accession>A0A3A4P002</accession>
<dbReference type="InterPro" id="IPR017441">
    <property type="entry name" value="Protein_kinase_ATP_BS"/>
</dbReference>
<dbReference type="InterPro" id="IPR000719">
    <property type="entry name" value="Prot_kinase_dom"/>
</dbReference>
<dbReference type="GO" id="GO:0004674">
    <property type="term" value="F:protein serine/threonine kinase activity"/>
    <property type="evidence" value="ECO:0007669"/>
    <property type="project" value="TreeGrafter"/>
</dbReference>
<dbReference type="InterPro" id="IPR008271">
    <property type="entry name" value="Ser/Thr_kinase_AS"/>
</dbReference>
<evidence type="ECO:0000256" key="3">
    <source>
        <dbReference type="ARBA" id="ARBA00022741"/>
    </source>
</evidence>
<evidence type="ECO:0000259" key="9">
    <source>
        <dbReference type="PROSITE" id="PS50125"/>
    </source>
</evidence>